<comment type="caution">
    <text evidence="2">The sequence shown here is derived from an EMBL/GenBank/DDBJ whole genome shotgun (WGS) entry which is preliminary data.</text>
</comment>
<name>A0A0A3AKK6_9PAST</name>
<dbReference type="InterPro" id="IPR045057">
    <property type="entry name" value="Gcn5-rel_NAT"/>
</dbReference>
<evidence type="ECO:0000313" key="2">
    <source>
        <dbReference type="EMBL" id="KGQ69861.1"/>
    </source>
</evidence>
<evidence type="ECO:0000313" key="3">
    <source>
        <dbReference type="Proteomes" id="UP000030380"/>
    </source>
</evidence>
<accession>A0A0A3AKK6</accession>
<dbReference type="SUPFAM" id="SSF55729">
    <property type="entry name" value="Acyl-CoA N-acyltransferases (Nat)"/>
    <property type="match status" value="1"/>
</dbReference>
<organism evidence="2 3">
    <name type="scientific">Chelonobacter oris</name>
    <dbReference type="NCBI Taxonomy" id="505317"/>
    <lineage>
        <taxon>Bacteria</taxon>
        <taxon>Pseudomonadati</taxon>
        <taxon>Pseudomonadota</taxon>
        <taxon>Gammaproteobacteria</taxon>
        <taxon>Pasteurellales</taxon>
        <taxon>Pasteurellaceae</taxon>
        <taxon>Chelonobacter</taxon>
    </lineage>
</organism>
<dbReference type="STRING" id="505317.OA57_09510"/>
<dbReference type="Gene3D" id="3.40.630.30">
    <property type="match status" value="1"/>
</dbReference>
<dbReference type="InterPro" id="IPR016181">
    <property type="entry name" value="Acyl_CoA_acyltransferase"/>
</dbReference>
<keyword evidence="3" id="KW-1185">Reference proteome</keyword>
<dbReference type="Proteomes" id="UP000030380">
    <property type="component" value="Unassembled WGS sequence"/>
</dbReference>
<dbReference type="PANTHER" id="PTHR31435:SF9">
    <property type="entry name" value="PROTEIN NATD1"/>
    <property type="match status" value="1"/>
</dbReference>
<dbReference type="RefSeq" id="WP_034616874.1">
    <property type="nucleotide sequence ID" value="NZ_JSUM01000014.1"/>
</dbReference>
<gene>
    <name evidence="2" type="ORF">OA57_09510</name>
</gene>
<evidence type="ECO:0000259" key="1">
    <source>
        <dbReference type="PROSITE" id="PS51729"/>
    </source>
</evidence>
<dbReference type="AlphaFoldDB" id="A0A0A3AKK6"/>
<dbReference type="InterPro" id="IPR031165">
    <property type="entry name" value="GNAT_YJDJ"/>
</dbReference>
<dbReference type="CDD" id="cd04301">
    <property type="entry name" value="NAT_SF"/>
    <property type="match status" value="1"/>
</dbReference>
<dbReference type="EMBL" id="JSUM01000014">
    <property type="protein sequence ID" value="KGQ69861.1"/>
    <property type="molecule type" value="Genomic_DNA"/>
</dbReference>
<protein>
    <submittedName>
        <fullName evidence="2">Acetyltransferase</fullName>
    </submittedName>
</protein>
<dbReference type="GO" id="GO:0016740">
    <property type="term" value="F:transferase activity"/>
    <property type="evidence" value="ECO:0007669"/>
    <property type="project" value="UniProtKB-KW"/>
</dbReference>
<keyword evidence="2" id="KW-0808">Transferase</keyword>
<sequence>MQIQHQHNSEQGAFFIEQNGSRIAELTYRTLGDNRLDAHHTFVDSRLRGQGIADELYRAFIAFVDQKGYQVRPSCSYIESKMRREKRI</sequence>
<dbReference type="Pfam" id="PF14542">
    <property type="entry name" value="Acetyltransf_CG"/>
    <property type="match status" value="1"/>
</dbReference>
<feature type="domain" description="N-acetyltransferase" evidence="1">
    <location>
        <begin position="6"/>
        <end position="88"/>
    </location>
</feature>
<dbReference type="PROSITE" id="PS51729">
    <property type="entry name" value="GNAT_YJDJ"/>
    <property type="match status" value="1"/>
</dbReference>
<reference evidence="2 3" key="1">
    <citation type="submission" date="2014-11" db="EMBL/GenBank/DDBJ databases">
        <title>Draft genome sequence of Chelonobacter oris 1662T, associated with respiratory disease in Hermann's Tortoises.</title>
        <authorList>
            <person name="Kudirkiene E."/>
            <person name="Hansen M.J."/>
            <person name="Bojesen A.M."/>
        </authorList>
    </citation>
    <scope>NUCLEOTIDE SEQUENCE [LARGE SCALE GENOMIC DNA]</scope>
    <source>
        <strain evidence="2 3">1662</strain>
    </source>
</reference>
<dbReference type="OrthoDB" id="9813275at2"/>
<dbReference type="PANTHER" id="PTHR31435">
    <property type="entry name" value="PROTEIN NATD1"/>
    <property type="match status" value="1"/>
</dbReference>
<proteinExistence type="predicted"/>